<accession>A0A2N3HFB9</accession>
<reference evidence="2 3" key="1">
    <citation type="submission" date="2017-12" db="EMBL/GenBank/DDBJ databases">
        <title>Confluentibacter flavum sp. nov., isolated from the saline lake.</title>
        <authorList>
            <person name="Yu L."/>
        </authorList>
    </citation>
    <scope>NUCLEOTIDE SEQUENCE [LARGE SCALE GENOMIC DNA]</scope>
    <source>
        <strain evidence="2 3">3B</strain>
    </source>
</reference>
<feature type="chain" id="PRO_5014742567" evidence="1">
    <location>
        <begin position="24"/>
        <end position="313"/>
    </location>
</feature>
<dbReference type="RefSeq" id="WP_106661072.1">
    <property type="nucleotide sequence ID" value="NZ_PJEO01000056.1"/>
</dbReference>
<comment type="caution">
    <text evidence="2">The sequence shown here is derived from an EMBL/GenBank/DDBJ whole genome shotgun (WGS) entry which is preliminary data.</text>
</comment>
<sequence length="313" mass="35021">MSNIKYPFWALLAVPLLCAKLSAQTPSDAIMMNAEQACILLEYNYGSFDQYWEGTSLRENQTIATVKRNTVMPMLAVGILDKLNFFVGVPYIKTESSDPNGGKFAGAKGFQDVSVALKYQILNKVKNNGTFTALATVGFSTPITNYLPDYMPYSLGLGAPELSYRAIAQHKWKSGLYLRGAASYLWRGYAKAEREYYYNDGSYYTPWMNVPNAVTFEGVVGFWALNNALQLELNYMGSQSTSGDDIRSYNAPQPTNNIDMDRVGIFAHYYFKSIKGLGVVAYHNQVVNGRNAAKINTTGVGLTYYFNYRKKQN</sequence>
<dbReference type="OrthoDB" id="5562884at2"/>
<protein>
    <submittedName>
        <fullName evidence="2">Transporter</fullName>
    </submittedName>
</protein>
<evidence type="ECO:0000313" key="2">
    <source>
        <dbReference type="EMBL" id="PKQ43655.1"/>
    </source>
</evidence>
<proteinExistence type="predicted"/>
<evidence type="ECO:0000256" key="1">
    <source>
        <dbReference type="SAM" id="SignalP"/>
    </source>
</evidence>
<feature type="signal peptide" evidence="1">
    <location>
        <begin position="1"/>
        <end position="23"/>
    </location>
</feature>
<gene>
    <name evidence="2" type="ORF">CSW08_16750</name>
</gene>
<dbReference type="EMBL" id="PJEO01000056">
    <property type="protein sequence ID" value="PKQ43655.1"/>
    <property type="molecule type" value="Genomic_DNA"/>
</dbReference>
<name>A0A2N3HFB9_9FLAO</name>
<evidence type="ECO:0000313" key="3">
    <source>
        <dbReference type="Proteomes" id="UP000233435"/>
    </source>
</evidence>
<dbReference type="AlphaFoldDB" id="A0A2N3HFB9"/>
<organism evidence="2 3">
    <name type="scientific">Confluentibacter flavum</name>
    <dbReference type="NCBI Taxonomy" id="1909700"/>
    <lineage>
        <taxon>Bacteria</taxon>
        <taxon>Pseudomonadati</taxon>
        <taxon>Bacteroidota</taxon>
        <taxon>Flavobacteriia</taxon>
        <taxon>Flavobacteriales</taxon>
        <taxon>Flavobacteriaceae</taxon>
        <taxon>Confluentibacter</taxon>
    </lineage>
</organism>
<keyword evidence="3" id="KW-1185">Reference proteome</keyword>
<dbReference type="Proteomes" id="UP000233435">
    <property type="component" value="Unassembled WGS sequence"/>
</dbReference>
<keyword evidence="1" id="KW-0732">Signal</keyword>